<dbReference type="Proteomes" id="UP001172687">
    <property type="component" value="Unassembled WGS sequence"/>
</dbReference>
<dbReference type="EMBL" id="JAUHTC010000072">
    <property type="protein sequence ID" value="MDN4520323.1"/>
    <property type="molecule type" value="Genomic_DNA"/>
</dbReference>
<evidence type="ECO:0000313" key="2">
    <source>
        <dbReference type="EMBL" id="MDN4520323.1"/>
    </source>
</evidence>
<comment type="caution">
    <text evidence="2">The sequence shown here is derived from an EMBL/GenBank/DDBJ whole genome shotgun (WGS) entry which is preliminary data.</text>
</comment>
<protein>
    <recommendedName>
        <fullName evidence="4">Flagellar protein FliT</fullName>
    </recommendedName>
</protein>
<organism evidence="2 3">
    <name type="scientific">Mycolicibacterium austroafricanum</name>
    <name type="common">Mycobacterium austroafricanum</name>
    <dbReference type="NCBI Taxonomy" id="39687"/>
    <lineage>
        <taxon>Bacteria</taxon>
        <taxon>Bacillati</taxon>
        <taxon>Actinomycetota</taxon>
        <taxon>Actinomycetes</taxon>
        <taxon>Mycobacteriales</taxon>
        <taxon>Mycobacteriaceae</taxon>
        <taxon>Mycolicibacterium</taxon>
    </lineage>
</organism>
<dbReference type="RefSeq" id="WP_234935529.1">
    <property type="nucleotide sequence ID" value="NZ_CP070380.1"/>
</dbReference>
<feature type="compositionally biased region" description="Basic residues" evidence="1">
    <location>
        <begin position="105"/>
        <end position="115"/>
    </location>
</feature>
<proteinExistence type="predicted"/>
<evidence type="ECO:0008006" key="4">
    <source>
        <dbReference type="Google" id="ProtNLM"/>
    </source>
</evidence>
<evidence type="ECO:0000313" key="3">
    <source>
        <dbReference type="Proteomes" id="UP001172687"/>
    </source>
</evidence>
<accession>A0ABT8HHW1</accession>
<name>A0ABT8HHW1_MYCAO</name>
<feature type="region of interest" description="Disordered" evidence="1">
    <location>
        <begin position="96"/>
        <end position="115"/>
    </location>
</feature>
<gene>
    <name evidence="2" type="ORF">QYF68_21225</name>
</gene>
<sequence length="115" mass="12274">MTAGARLRLEMDAALQRASEALGQSADQPLEWTEQERVALDAACAAADRAEVLEAAFEAEIGAEGRPSVLVKLSAEVRALDRQAVDLLGKVNPGLGPGISERHQKASRARWGAKR</sequence>
<evidence type="ECO:0000256" key="1">
    <source>
        <dbReference type="SAM" id="MobiDB-lite"/>
    </source>
</evidence>
<reference evidence="2" key="1">
    <citation type="submission" date="2023-07" db="EMBL/GenBank/DDBJ databases">
        <title>Degradation of tert-butanol by M. austroafricanum TBA100.</title>
        <authorList>
            <person name="Helbich S."/>
            <person name="Vainshtein Y."/>
        </authorList>
    </citation>
    <scope>NUCLEOTIDE SEQUENCE</scope>
    <source>
        <strain evidence="2">TBA100</strain>
    </source>
</reference>
<keyword evidence="3" id="KW-1185">Reference proteome</keyword>